<comment type="caution">
    <text evidence="1">The sequence shown here is derived from an EMBL/GenBank/DDBJ whole genome shotgun (WGS) entry which is preliminary data.</text>
</comment>
<reference evidence="1 2" key="1">
    <citation type="submission" date="2024-09" db="EMBL/GenBank/DDBJ databases">
        <authorList>
            <person name="Sun Q."/>
            <person name="Mori K."/>
        </authorList>
    </citation>
    <scope>NUCLEOTIDE SEQUENCE [LARGE SCALE GENOMIC DNA]</scope>
    <source>
        <strain evidence="1 2">CCM 7609</strain>
    </source>
</reference>
<dbReference type="EMBL" id="JBHMFI010000002">
    <property type="protein sequence ID" value="MFB9074690.1"/>
    <property type="molecule type" value="Genomic_DNA"/>
</dbReference>
<sequence length="55" mass="6209">MEPAKSRKHTTVISRLPQKWPSPEWFFGLPLTITMSPHAVAWTGGVAGCRWCDKN</sequence>
<accession>A0ABV5G6W9</accession>
<protein>
    <submittedName>
        <fullName evidence="1">Uncharacterized protein</fullName>
    </submittedName>
</protein>
<dbReference type="Proteomes" id="UP001589575">
    <property type="component" value="Unassembled WGS sequence"/>
</dbReference>
<name>A0ABV5G6W9_9MICC</name>
<evidence type="ECO:0000313" key="1">
    <source>
        <dbReference type="EMBL" id="MFB9074690.1"/>
    </source>
</evidence>
<organism evidence="1 2">
    <name type="scientific">Citricoccus parietis</name>
    <dbReference type="NCBI Taxonomy" id="592307"/>
    <lineage>
        <taxon>Bacteria</taxon>
        <taxon>Bacillati</taxon>
        <taxon>Actinomycetota</taxon>
        <taxon>Actinomycetes</taxon>
        <taxon>Micrococcales</taxon>
        <taxon>Micrococcaceae</taxon>
        <taxon>Citricoccus</taxon>
    </lineage>
</organism>
<keyword evidence="2" id="KW-1185">Reference proteome</keyword>
<proteinExistence type="predicted"/>
<evidence type="ECO:0000313" key="2">
    <source>
        <dbReference type="Proteomes" id="UP001589575"/>
    </source>
</evidence>
<gene>
    <name evidence="1" type="ORF">ACFFX0_27270</name>
</gene>